<name>A0A7L8G7E5_9CAUD</name>
<dbReference type="EMBL" id="MT708550">
    <property type="protein sequence ID" value="QOE32741.1"/>
    <property type="molecule type" value="Genomic_DNA"/>
</dbReference>
<evidence type="ECO:0000313" key="1">
    <source>
        <dbReference type="EMBL" id="QOE32741.1"/>
    </source>
</evidence>
<gene>
    <name evidence="1" type="ORF">CPT_Mano_008</name>
</gene>
<reference evidence="1 2" key="1">
    <citation type="submission" date="2020-07" db="EMBL/GenBank/DDBJ databases">
        <title>Complete genome sequence of Achromobacter sp. phage Mano.</title>
        <authorList>
            <person name="Bartz M.L."/>
            <person name="Yao G.W."/>
            <person name="Le T."/>
            <person name="Gonzalez C."/>
            <person name="Young R."/>
            <person name="Liu M."/>
        </authorList>
    </citation>
    <scope>NUCLEOTIDE SEQUENCE [LARGE SCALE GENOMIC DNA]</scope>
</reference>
<dbReference type="Proteomes" id="UP000516893">
    <property type="component" value="Segment"/>
</dbReference>
<organism evidence="1 2">
    <name type="scientific">Achromobacter phage Mano</name>
    <dbReference type="NCBI Taxonomy" id="2767570"/>
    <lineage>
        <taxon>Viruses</taxon>
        <taxon>Duplodnaviria</taxon>
        <taxon>Heunggongvirae</taxon>
        <taxon>Uroviricota</taxon>
        <taxon>Caudoviricetes</taxon>
        <taxon>Manovirus</taxon>
        <taxon>Manovirus Mano</taxon>
    </lineage>
</organism>
<sequence length="178" mass="20031">MLRLDVNADSLQRIALDIMATEQQAERALRSTLGKMAAWLRVRSLRGLAPHLQVTQKVLRRRLKSFRLKATPGGGEITVWYGLDPIGLIYLGAKQTGAGVTAGAHKRKSAFIANGRNGNRQVFKRTGKARLPIEKQTLDVQEKAQTYIEDKLLGTAGFEAQFFKTFEHELQWQTRTQK</sequence>
<keyword evidence="2" id="KW-1185">Reference proteome</keyword>
<accession>A0A7L8G7E5</accession>
<protein>
    <recommendedName>
        <fullName evidence="3">Minor tail protein</fullName>
    </recommendedName>
</protein>
<dbReference type="Pfam" id="PF06763">
    <property type="entry name" value="Minor_tail_Z"/>
    <property type="match status" value="1"/>
</dbReference>
<proteinExistence type="predicted"/>
<evidence type="ECO:0008006" key="3">
    <source>
        <dbReference type="Google" id="ProtNLM"/>
    </source>
</evidence>
<dbReference type="InterPro" id="IPR010633">
    <property type="entry name" value="Phage_lambda_GpZ"/>
</dbReference>
<evidence type="ECO:0000313" key="2">
    <source>
        <dbReference type="Proteomes" id="UP000516893"/>
    </source>
</evidence>